<dbReference type="PANTHER" id="PTHR36180">
    <property type="entry name" value="DNA-BINDING PROTEIN-RELATED-RELATED"/>
    <property type="match status" value="1"/>
</dbReference>
<accession>A0ABW0I9D5</accession>
<protein>
    <submittedName>
        <fullName evidence="2">AntA/AntB antirepressor family protein</fullName>
    </submittedName>
</protein>
<dbReference type="PANTHER" id="PTHR36180:SF1">
    <property type="entry name" value="ANTA_ANTB ANTIREPRESSOR DOMAIN-CONTAINING PROTEIN"/>
    <property type="match status" value="1"/>
</dbReference>
<reference evidence="3" key="1">
    <citation type="journal article" date="2019" name="Int. J. Syst. Evol. Microbiol.">
        <title>The Global Catalogue of Microorganisms (GCM) 10K type strain sequencing project: providing services to taxonomists for standard genome sequencing and annotation.</title>
        <authorList>
            <consortium name="The Broad Institute Genomics Platform"/>
            <consortium name="The Broad Institute Genome Sequencing Center for Infectious Disease"/>
            <person name="Wu L."/>
            <person name="Ma J."/>
        </authorList>
    </citation>
    <scope>NUCLEOTIDE SEQUENCE [LARGE SCALE GENOMIC DNA]</scope>
    <source>
        <strain evidence="3">CCUG 55250</strain>
    </source>
</reference>
<comment type="caution">
    <text evidence="2">The sequence shown here is derived from an EMBL/GenBank/DDBJ whole genome shotgun (WGS) entry which is preliminary data.</text>
</comment>
<dbReference type="Proteomes" id="UP001596106">
    <property type="component" value="Unassembled WGS sequence"/>
</dbReference>
<dbReference type="EMBL" id="JBHSMA010000002">
    <property type="protein sequence ID" value="MFC5409881.1"/>
    <property type="molecule type" value="Genomic_DNA"/>
</dbReference>
<feature type="domain" description="AntA/AntB antirepressor" evidence="1">
    <location>
        <begin position="17"/>
        <end position="86"/>
    </location>
</feature>
<name>A0ABW0I9D5_9BACT</name>
<gene>
    <name evidence="2" type="ORF">ACFPMF_11220</name>
</gene>
<dbReference type="InterPro" id="IPR013557">
    <property type="entry name" value="AntA/B_antirep"/>
</dbReference>
<evidence type="ECO:0000259" key="1">
    <source>
        <dbReference type="Pfam" id="PF08346"/>
    </source>
</evidence>
<organism evidence="2 3">
    <name type="scientific">Larkinella bovis</name>
    <dbReference type="NCBI Taxonomy" id="683041"/>
    <lineage>
        <taxon>Bacteria</taxon>
        <taxon>Pseudomonadati</taxon>
        <taxon>Bacteroidota</taxon>
        <taxon>Cytophagia</taxon>
        <taxon>Cytophagales</taxon>
        <taxon>Spirosomataceae</taxon>
        <taxon>Larkinella</taxon>
    </lineage>
</organism>
<evidence type="ECO:0000313" key="3">
    <source>
        <dbReference type="Proteomes" id="UP001596106"/>
    </source>
</evidence>
<sequence length="235" mass="27379">MKTLIPISHSDNGHSTVSARELHEFLTIKTPFHKWIDRMLSYGFKENQDYVVTDIFVPNSKGGKQQVTDYALILNCAKEIAMLQRSEKGKQARQYFIDCEQRLRQQLPALQNINRLVEQVLSYQQQRLAELETAVKRLTGNSTEQAASAPMPIHTDEPPQQTTRNLVRQLVNQYCHATQKDQPAVWRQIYQRLYYLYNINIRAHKRSDRESWLDVADRCGHLGKLHSIVNSEFKI</sequence>
<dbReference type="RefSeq" id="WP_379844530.1">
    <property type="nucleotide sequence ID" value="NZ_JBHSMA010000002.1"/>
</dbReference>
<evidence type="ECO:0000313" key="2">
    <source>
        <dbReference type="EMBL" id="MFC5409881.1"/>
    </source>
</evidence>
<dbReference type="Pfam" id="PF08346">
    <property type="entry name" value="AntA"/>
    <property type="match status" value="1"/>
</dbReference>
<keyword evidence="3" id="KW-1185">Reference proteome</keyword>
<proteinExistence type="predicted"/>